<dbReference type="PANTHER" id="PTHR38731">
    <property type="entry name" value="LIPL45-RELATED LIPOPROTEIN-RELATED"/>
    <property type="match status" value="1"/>
</dbReference>
<organism evidence="3">
    <name type="scientific">Lysobacter firmicutimachus</name>
    <dbReference type="NCBI Taxonomy" id="1792846"/>
    <lineage>
        <taxon>Bacteria</taxon>
        <taxon>Pseudomonadati</taxon>
        <taxon>Pseudomonadota</taxon>
        <taxon>Gammaproteobacteria</taxon>
        <taxon>Lysobacterales</taxon>
        <taxon>Lysobacteraceae</taxon>
        <taxon>Lysobacter</taxon>
    </lineage>
</organism>
<dbReference type="SMART" id="SM00257">
    <property type="entry name" value="LysM"/>
    <property type="match status" value="1"/>
</dbReference>
<dbReference type="InterPro" id="IPR036779">
    <property type="entry name" value="LysM_dom_sf"/>
</dbReference>
<dbReference type="PIRSF" id="PIRSF029644">
    <property type="entry name" value="UCP029644"/>
    <property type="match status" value="1"/>
</dbReference>
<feature type="signal peptide" evidence="1">
    <location>
        <begin position="1"/>
        <end position="31"/>
    </location>
</feature>
<protein>
    <submittedName>
        <fullName evidence="3">FecR domain-containing protein</fullName>
    </submittedName>
</protein>
<reference evidence="3" key="1">
    <citation type="submission" date="2024-06" db="EMBL/GenBank/DDBJ databases">
        <authorList>
            <person name="Li S."/>
        </authorList>
    </citation>
    <scope>NUCLEOTIDE SEQUENCE</scope>
    <source>
        <strain evidence="3">SR10</strain>
    </source>
</reference>
<dbReference type="Gene3D" id="2.60.120.1440">
    <property type="match status" value="1"/>
</dbReference>
<dbReference type="InterPro" id="IPR016930">
    <property type="entry name" value="UCP029644"/>
</dbReference>
<evidence type="ECO:0000259" key="2">
    <source>
        <dbReference type="PROSITE" id="PS51782"/>
    </source>
</evidence>
<sequence>MRAARRLAAARRPFAAALGGLLLLGSGLAQAEDWAYRVRPGDTLWDLGAKHLKVGINWRKLQEYNRIADPYHLPPGSRMQFPIGWLRIEPAKARVVAVRGAVNLLPPAAATPLPAKLVSEGMHIGIGSRLETGPGASATLEFADGSRLLVQDNSSVVFDQLSSYGSTGMVDTRMRLRRGRTLNRVIPAKGPASRYIIDTPSATSSVRGTHFRVSAGDEGAPDATEVLEGKVAVGAGPGQVLLRPGYGTVAAAGAAPAAPIALLPAPSWADADTRLEQLPAVLAWAPVPGAVAYRVEVVRDDAPEVLLFETRTQDTRLRIDDLPAGRQRVRVRAVADNGLGGRDSERSFVVHDLPPPLTISPLDGQRIGLPRPRFEWTLAQGVERTRLQVAADEQFAQPLIDTEVDGQRFRPSLSLPSGKYYWRVASRDAQGRIGRFGNALPFEVSDAPADPGLEAPQAAQGRLTLRWQKGEPGQRYRVQIARKPDFSTLLLEEVVDVPQIELKRPGSGRWYVRVQTVEDDGYAAPFGPSQEIRLPCRLCYGAGAAGAVLLLLAL</sequence>
<dbReference type="Gene3D" id="3.10.350.10">
    <property type="entry name" value="LysM domain"/>
    <property type="match status" value="1"/>
</dbReference>
<dbReference type="AlphaFoldDB" id="A0AAU8MRK4"/>
<dbReference type="RefSeq" id="WP_363797769.1">
    <property type="nucleotide sequence ID" value="NZ_CP159925.1"/>
</dbReference>
<name>A0AAU8MRK4_9GAMM</name>
<dbReference type="EMBL" id="CP159925">
    <property type="protein sequence ID" value="XCO74918.1"/>
    <property type="molecule type" value="Genomic_DNA"/>
</dbReference>
<evidence type="ECO:0000313" key="3">
    <source>
        <dbReference type="EMBL" id="XCO74918.1"/>
    </source>
</evidence>
<gene>
    <name evidence="3" type="ORF">ABU614_21610</name>
</gene>
<proteinExistence type="predicted"/>
<dbReference type="InterPro" id="IPR003961">
    <property type="entry name" value="FN3_dom"/>
</dbReference>
<accession>A0AAU8MRK4</accession>
<feature type="chain" id="PRO_5043851767" evidence="1">
    <location>
        <begin position="32"/>
        <end position="554"/>
    </location>
</feature>
<dbReference type="Pfam" id="PF04773">
    <property type="entry name" value="FecR"/>
    <property type="match status" value="1"/>
</dbReference>
<dbReference type="Pfam" id="PF01476">
    <property type="entry name" value="LysM"/>
    <property type="match status" value="1"/>
</dbReference>
<feature type="domain" description="LysM" evidence="2">
    <location>
        <begin position="34"/>
        <end position="81"/>
    </location>
</feature>
<dbReference type="InterPro" id="IPR013783">
    <property type="entry name" value="Ig-like_fold"/>
</dbReference>
<keyword evidence="1" id="KW-0732">Signal</keyword>
<evidence type="ECO:0000256" key="1">
    <source>
        <dbReference type="SAM" id="SignalP"/>
    </source>
</evidence>
<dbReference type="CDD" id="cd00063">
    <property type="entry name" value="FN3"/>
    <property type="match status" value="1"/>
</dbReference>
<dbReference type="PROSITE" id="PS51782">
    <property type="entry name" value="LYSM"/>
    <property type="match status" value="1"/>
</dbReference>
<dbReference type="InterPro" id="IPR006860">
    <property type="entry name" value="FecR"/>
</dbReference>
<dbReference type="CDD" id="cd00118">
    <property type="entry name" value="LysM"/>
    <property type="match status" value="1"/>
</dbReference>
<dbReference type="Gene3D" id="2.60.40.10">
    <property type="entry name" value="Immunoglobulins"/>
    <property type="match status" value="3"/>
</dbReference>
<dbReference type="SUPFAM" id="SSF54106">
    <property type="entry name" value="LysM domain"/>
    <property type="match status" value="1"/>
</dbReference>
<dbReference type="InterPro" id="IPR018392">
    <property type="entry name" value="LysM"/>
</dbReference>